<dbReference type="AlphaFoldDB" id="C7MSS8"/>
<dbReference type="Proteomes" id="UP000000841">
    <property type="component" value="Chromosome"/>
</dbReference>
<dbReference type="STRING" id="471857.Svir_02070"/>
<accession>C7MSS8</accession>
<dbReference type="HOGENOM" id="CLU_132648_1_0_11"/>
<reference evidence="1 2" key="1">
    <citation type="journal article" date="2009" name="Stand. Genomic Sci.">
        <title>Complete genome sequence of Saccharomonospora viridis type strain (P101).</title>
        <authorList>
            <person name="Pati A."/>
            <person name="Sikorski J."/>
            <person name="Nolan M."/>
            <person name="Lapidus A."/>
            <person name="Copeland A."/>
            <person name="Glavina Del Rio T."/>
            <person name="Lucas S."/>
            <person name="Chen F."/>
            <person name="Tice H."/>
            <person name="Pitluck S."/>
            <person name="Cheng J.F."/>
            <person name="Chertkov O."/>
            <person name="Brettin T."/>
            <person name="Han C."/>
            <person name="Detter J.C."/>
            <person name="Kuske C."/>
            <person name="Bruce D."/>
            <person name="Goodwin L."/>
            <person name="Chain P."/>
            <person name="D'haeseleer P."/>
            <person name="Chen A."/>
            <person name="Palaniappan K."/>
            <person name="Ivanova N."/>
            <person name="Mavromatis K."/>
            <person name="Mikhailova N."/>
            <person name="Rohde M."/>
            <person name="Tindall B.J."/>
            <person name="Goker M."/>
            <person name="Bristow J."/>
            <person name="Eisen J.A."/>
            <person name="Markowitz V."/>
            <person name="Hugenholtz P."/>
            <person name="Kyrpides N.C."/>
            <person name="Klenk H.P."/>
        </authorList>
    </citation>
    <scope>NUCLEOTIDE SEQUENCE [LARGE SCALE GENOMIC DNA]</scope>
    <source>
        <strain evidence="2">ATCC 15386 / DSM 43017 / JCM 3036 / NBRC 12207 / P101</strain>
    </source>
</reference>
<dbReference type="EMBL" id="CP001683">
    <property type="protein sequence ID" value="ACU95289.1"/>
    <property type="molecule type" value="Genomic_DNA"/>
</dbReference>
<gene>
    <name evidence="1" type="ordered locus">Svir_02070</name>
</gene>
<organism evidence="1 2">
    <name type="scientific">Saccharomonospora viridis (strain ATCC 15386 / DSM 43017 / JCM 3036 / CCUG 5913 / NBRC 12207 / NCIMB 9602 / P101)</name>
    <name type="common">Thermoactinomyces viridis</name>
    <dbReference type="NCBI Taxonomy" id="471857"/>
    <lineage>
        <taxon>Bacteria</taxon>
        <taxon>Bacillati</taxon>
        <taxon>Actinomycetota</taxon>
        <taxon>Actinomycetes</taxon>
        <taxon>Pseudonocardiales</taxon>
        <taxon>Pseudonocardiaceae</taxon>
        <taxon>Saccharomonospora</taxon>
    </lineage>
</organism>
<evidence type="ECO:0000313" key="1">
    <source>
        <dbReference type="EMBL" id="ACU95289.1"/>
    </source>
</evidence>
<evidence type="ECO:0000313" key="2">
    <source>
        <dbReference type="Proteomes" id="UP000000841"/>
    </source>
</evidence>
<proteinExistence type="predicted"/>
<dbReference type="KEGG" id="svi:Svir_02070"/>
<dbReference type="eggNOG" id="ENOG5032Y72">
    <property type="taxonomic scope" value="Bacteria"/>
</dbReference>
<sequence length="197" mass="21069">MYPGSLTCGFEPVPVGKAPLIRVGEAEVGDDRSDIADLIGESPSSQHREWVLNRLVQAVLTVIVLAGLAGAWGEGVSSEVEATGADGRLRVTYERFVRNLGQTRLQVRFPPGSAQQGSIRLFITQDYLADNEITTVTPDADTVTADGDRLVYEFPVPNGGPLTVTFDLRPNSGLGVLNATVGGSTVDSVQLWQLVYP</sequence>
<keyword evidence="2" id="KW-1185">Reference proteome</keyword>
<name>C7MSS8_SACVD</name>
<protein>
    <submittedName>
        <fullName evidence="1">Uncharacterized protein</fullName>
    </submittedName>
</protein>